<dbReference type="KEGG" id="atq:GH723_14310"/>
<name>A0A5Q2RH68_9ACTN</name>
<gene>
    <name evidence="2" type="ORF">GH723_14310</name>
</gene>
<feature type="transmembrane region" description="Helical" evidence="1">
    <location>
        <begin position="274"/>
        <end position="295"/>
    </location>
</feature>
<dbReference type="EMBL" id="CP045851">
    <property type="protein sequence ID" value="QGG96179.1"/>
    <property type="molecule type" value="Genomic_DNA"/>
</dbReference>
<keyword evidence="3" id="KW-1185">Reference proteome</keyword>
<organism evidence="2 3">
    <name type="scientific">Actinomarinicola tropica</name>
    <dbReference type="NCBI Taxonomy" id="2789776"/>
    <lineage>
        <taxon>Bacteria</taxon>
        <taxon>Bacillati</taxon>
        <taxon>Actinomycetota</taxon>
        <taxon>Acidimicrobiia</taxon>
        <taxon>Acidimicrobiales</taxon>
        <taxon>Iamiaceae</taxon>
        <taxon>Actinomarinicola</taxon>
    </lineage>
</organism>
<dbReference type="AlphaFoldDB" id="A0A5Q2RH68"/>
<feature type="transmembrane region" description="Helical" evidence="1">
    <location>
        <begin position="302"/>
        <end position="323"/>
    </location>
</feature>
<feature type="transmembrane region" description="Helical" evidence="1">
    <location>
        <begin position="12"/>
        <end position="29"/>
    </location>
</feature>
<evidence type="ECO:0000256" key="1">
    <source>
        <dbReference type="SAM" id="Phobius"/>
    </source>
</evidence>
<feature type="transmembrane region" description="Helical" evidence="1">
    <location>
        <begin position="184"/>
        <end position="208"/>
    </location>
</feature>
<feature type="transmembrane region" description="Helical" evidence="1">
    <location>
        <begin position="73"/>
        <end position="94"/>
    </location>
</feature>
<evidence type="ECO:0000313" key="3">
    <source>
        <dbReference type="Proteomes" id="UP000334019"/>
    </source>
</evidence>
<evidence type="ECO:0000313" key="2">
    <source>
        <dbReference type="EMBL" id="QGG96179.1"/>
    </source>
</evidence>
<evidence type="ECO:0008006" key="4">
    <source>
        <dbReference type="Google" id="ProtNLM"/>
    </source>
</evidence>
<reference evidence="2 3" key="1">
    <citation type="submission" date="2019-11" db="EMBL/GenBank/DDBJ databases">
        <authorList>
            <person name="He Y."/>
        </authorList>
    </citation>
    <scope>NUCLEOTIDE SEQUENCE [LARGE SCALE GENOMIC DNA]</scope>
    <source>
        <strain evidence="2 3">SCSIO 58843</strain>
    </source>
</reference>
<protein>
    <recommendedName>
        <fullName evidence="4">YfhO family protein</fullName>
    </recommendedName>
</protein>
<keyword evidence="1" id="KW-0812">Transmembrane</keyword>
<sequence length="617" mass="64446">MGGTTGQRERAAFAVAVLVLVAWGLHWLWGPGLPPGVDTTGHLTRLEVGVDLLASGRLDGWFDRAMLGYQTHLMYGPGLALAVGALRLVTFGLLSTAGAYELVGVLALVAVVPATAALARSLRVPLAGARAAGVLALAVSSGRGGGIEGAFDLGLMPNHMAVPLVVLAWAWMADDRPRPLGLGLVVGAVALTHPQSLVALVLFAPLVLLTGWVVGSVRSVPWWLVGAAATAAGSTAWWWVPAVLHRDLRGVLTSWDLPTFAEHVHLVVEGRRGWIGWAALLVVLAWPAGLALGILARDRALVALAMLPVAALALLHAIEALLVDRFPEAVMLPNRGFAYACLLAAPLVGDVLGRAAGARPAAAWAAAAVAVAVTMPALRPPDGVFDRPVPGMRAAAEDLAARVPEGRRFAYVESDVDQPGVVAPGRWLGWASGATNLGPFGAEFAPGVGPTLMVFEPPDVETVDRWVARARQLGVSHLVSGDPGTREVLAAARELDLVVTHPPVAIWEVGGRMPFAVVEARAEEVTLSIPPGHPTTVPVAIGYHPGWSARVDGRTVTTGEDPHGILTVQVPAGPQEVELTWSEPSGHGLGRWLTVGAAVALGAIRLRRRHRPGSLRA</sequence>
<proteinExistence type="predicted"/>
<dbReference type="RefSeq" id="WP_153760285.1">
    <property type="nucleotide sequence ID" value="NZ_CP045851.1"/>
</dbReference>
<feature type="transmembrane region" description="Helical" evidence="1">
    <location>
        <begin position="99"/>
        <end position="118"/>
    </location>
</feature>
<keyword evidence="1" id="KW-0472">Membrane</keyword>
<keyword evidence="1" id="KW-1133">Transmembrane helix</keyword>
<feature type="transmembrane region" description="Helical" evidence="1">
    <location>
        <begin position="220"/>
        <end position="240"/>
    </location>
</feature>
<dbReference type="Proteomes" id="UP000334019">
    <property type="component" value="Chromosome"/>
</dbReference>
<accession>A0A5Q2RH68</accession>